<comment type="subcellular location">
    <subcellularLocation>
        <location evidence="1">Cell membrane</location>
        <topology evidence="1">Multi-pass membrane protein</topology>
    </subcellularLocation>
</comment>
<dbReference type="InterPro" id="IPR024923">
    <property type="entry name" value="PG_synth_SpoVB"/>
</dbReference>
<evidence type="ECO:0000256" key="4">
    <source>
        <dbReference type="ARBA" id="ARBA00022989"/>
    </source>
</evidence>
<keyword evidence="5 6" id="KW-0472">Membrane</keyword>
<dbReference type="PANTHER" id="PTHR30250">
    <property type="entry name" value="PST FAMILY PREDICTED COLANIC ACID TRANSPORTER"/>
    <property type="match status" value="1"/>
</dbReference>
<organism evidence="7 8">
    <name type="scientific">Planococcus lenghuensis</name>
    <dbReference type="NCBI Taxonomy" id="2213202"/>
    <lineage>
        <taxon>Bacteria</taxon>
        <taxon>Bacillati</taxon>
        <taxon>Bacillota</taxon>
        <taxon>Bacilli</taxon>
        <taxon>Bacillales</taxon>
        <taxon>Caryophanaceae</taxon>
        <taxon>Planococcus</taxon>
    </lineage>
</organism>
<evidence type="ECO:0000256" key="1">
    <source>
        <dbReference type="ARBA" id="ARBA00004651"/>
    </source>
</evidence>
<proteinExistence type="predicted"/>
<feature type="transmembrane region" description="Helical" evidence="6">
    <location>
        <begin position="281"/>
        <end position="301"/>
    </location>
</feature>
<feature type="transmembrane region" description="Helical" evidence="6">
    <location>
        <begin position="412"/>
        <end position="430"/>
    </location>
</feature>
<dbReference type="Proteomes" id="UP000188184">
    <property type="component" value="Chromosome"/>
</dbReference>
<feature type="transmembrane region" description="Helical" evidence="6">
    <location>
        <begin position="386"/>
        <end position="406"/>
    </location>
</feature>
<keyword evidence="3 6" id="KW-0812">Transmembrane</keyword>
<dbReference type="InterPro" id="IPR050833">
    <property type="entry name" value="Poly_Biosynth_Transport"/>
</dbReference>
<name>A0A1Q2L393_9BACL</name>
<feature type="transmembrane region" description="Helical" evidence="6">
    <location>
        <begin position="353"/>
        <end position="374"/>
    </location>
</feature>
<dbReference type="EMBL" id="CP019640">
    <property type="protein sequence ID" value="AQQ54938.1"/>
    <property type="molecule type" value="Genomic_DNA"/>
</dbReference>
<gene>
    <name evidence="7" type="ORF">B0X71_00260</name>
</gene>
<accession>A0A1Q2L393</accession>
<feature type="transmembrane region" description="Helical" evidence="6">
    <location>
        <begin position="125"/>
        <end position="143"/>
    </location>
</feature>
<feature type="transmembrane region" description="Helical" evidence="6">
    <location>
        <begin position="188"/>
        <end position="208"/>
    </location>
</feature>
<dbReference type="CDD" id="cd13124">
    <property type="entry name" value="MATE_SpoVB_like"/>
    <property type="match status" value="1"/>
</dbReference>
<dbReference type="AlphaFoldDB" id="A0A1Q2L393"/>
<feature type="transmembrane region" description="Helical" evidence="6">
    <location>
        <begin position="322"/>
        <end position="341"/>
    </location>
</feature>
<feature type="transmembrane region" description="Helical" evidence="6">
    <location>
        <begin position="164"/>
        <end position="182"/>
    </location>
</feature>
<evidence type="ECO:0000313" key="7">
    <source>
        <dbReference type="EMBL" id="AQQ54938.1"/>
    </source>
</evidence>
<dbReference type="PANTHER" id="PTHR30250:SF29">
    <property type="entry name" value="POLYSACCHARIDE BIOSYNTHESIS PROTEIN C-TERMINAL DOMAIN-CONTAINING PROTEIN"/>
    <property type="match status" value="1"/>
</dbReference>
<dbReference type="OrthoDB" id="9775950at2"/>
<evidence type="ECO:0000256" key="5">
    <source>
        <dbReference type="ARBA" id="ARBA00023136"/>
    </source>
</evidence>
<reference evidence="7 8" key="1">
    <citation type="submission" date="2017-02" db="EMBL/GenBank/DDBJ databases">
        <title>The complete genomic sequence of a novel cold adapted crude oil-degrading bacterium Planococcus qaidamina Y42.</title>
        <authorList>
            <person name="Yang R."/>
        </authorList>
    </citation>
    <scope>NUCLEOTIDE SEQUENCE [LARGE SCALE GENOMIC DNA]</scope>
    <source>
        <strain evidence="7 8">Y42</strain>
    </source>
</reference>
<sequence length="535" mass="58262">MKDRSTMASFMKGASLLLMAGFIVKLLSVAYRVPFQNLAGDRGFYVYQQIYPFVGVFTAWTSYGFSVAVSKMLADSREEEEGAILRIAFGCISGFAIIVFGLLFFGSPLLADWMGDSELAPLLKISALAVLLMPVLAVLKGFSQADQDMGPVASAQVFEQTVRVFVILIGTWIVVSYGFSIYAAGAAALWGTIAGELAGVTLLVLYTARTGWGFTVRSKVALWPTVRKMTALSVSLSFSSLLLLLFQLADSFTVFRLLEESGLPRLEAMERKGVYDRAQPLVQFGLLLASSLALSIVPLVARMDRKPGGRPPEHYVRLSFRAALLIAAATTAGLILTMPYVNEMLFKTTEGSATLAVFSIQVMWVSLLLVWMAILQGAGKEKVPALLLLAGLILKWTGNVVLVPALGIMGAALAGNIALIISTASLYYYFKRTWPIRFAPFAYYRKMAAALVSMAVCVLSWILLADSLLFNSLPDRLSAACTALTAAAVGAAVFLAAAAKMRILSEKEWYVIPFGRKMAKFQLWMNKNKRKGELR</sequence>
<evidence type="ECO:0000256" key="3">
    <source>
        <dbReference type="ARBA" id="ARBA00022692"/>
    </source>
</evidence>
<evidence type="ECO:0000256" key="6">
    <source>
        <dbReference type="SAM" id="Phobius"/>
    </source>
</evidence>
<feature type="transmembrane region" description="Helical" evidence="6">
    <location>
        <begin position="477"/>
        <end position="499"/>
    </location>
</feature>
<protein>
    <submittedName>
        <fullName evidence="7">Uncharacterized protein</fullName>
    </submittedName>
</protein>
<keyword evidence="8" id="KW-1185">Reference proteome</keyword>
<keyword evidence="2" id="KW-1003">Cell membrane</keyword>
<evidence type="ECO:0000256" key="2">
    <source>
        <dbReference type="ARBA" id="ARBA00022475"/>
    </source>
</evidence>
<feature type="transmembrane region" description="Helical" evidence="6">
    <location>
        <begin position="48"/>
        <end position="71"/>
    </location>
</feature>
<dbReference type="InterPro" id="IPR002797">
    <property type="entry name" value="Polysacc_synth"/>
</dbReference>
<dbReference type="KEGG" id="pmar:B0X71_00260"/>
<dbReference type="Pfam" id="PF01943">
    <property type="entry name" value="Polysacc_synt"/>
    <property type="match status" value="1"/>
</dbReference>
<feature type="transmembrane region" description="Helical" evidence="6">
    <location>
        <begin position="442"/>
        <end position="465"/>
    </location>
</feature>
<feature type="transmembrane region" description="Helical" evidence="6">
    <location>
        <begin position="229"/>
        <end position="249"/>
    </location>
</feature>
<feature type="transmembrane region" description="Helical" evidence="6">
    <location>
        <begin position="83"/>
        <end position="105"/>
    </location>
</feature>
<evidence type="ECO:0000313" key="8">
    <source>
        <dbReference type="Proteomes" id="UP000188184"/>
    </source>
</evidence>
<dbReference type="GO" id="GO:0005886">
    <property type="term" value="C:plasma membrane"/>
    <property type="evidence" value="ECO:0007669"/>
    <property type="project" value="UniProtKB-SubCell"/>
</dbReference>
<keyword evidence="4 6" id="KW-1133">Transmembrane helix</keyword>